<name>A0A917WF50_9RHOB</name>
<feature type="transmembrane region" description="Helical" evidence="1">
    <location>
        <begin position="24"/>
        <end position="47"/>
    </location>
</feature>
<protein>
    <submittedName>
        <fullName evidence="2">Uncharacterized protein</fullName>
    </submittedName>
</protein>
<evidence type="ECO:0000313" key="3">
    <source>
        <dbReference type="Proteomes" id="UP000649829"/>
    </source>
</evidence>
<dbReference type="AlphaFoldDB" id="A0A917WF50"/>
<reference evidence="2" key="2">
    <citation type="submission" date="2020-09" db="EMBL/GenBank/DDBJ databases">
        <authorList>
            <person name="Sun Q."/>
            <person name="Zhou Y."/>
        </authorList>
    </citation>
    <scope>NUCLEOTIDE SEQUENCE</scope>
    <source>
        <strain evidence="2">CGMCC 1.6293</strain>
    </source>
</reference>
<keyword evidence="1" id="KW-0472">Membrane</keyword>
<comment type="caution">
    <text evidence="2">The sequence shown here is derived from an EMBL/GenBank/DDBJ whole genome shotgun (WGS) entry which is preliminary data.</text>
</comment>
<sequence length="204" mass="23130">MSGGCCMTAYLAELFAWIKANPGATATISAAIIAVCGVVFSAFSAFVTGRRSVYISSVTAERSKWIEKLRSNIAELLQVCAAINNETQRTHGYDDWRNRADGLISLISLQLNPADEDGIDKNLIAHLRILVKATTKSPDEFRKEEEKFVRHSQFMLKEEWEKVKSEARGSISKIWHKIRGRKCARRCAYKRFVREELPWASMNK</sequence>
<keyword evidence="1" id="KW-0812">Transmembrane</keyword>
<dbReference type="Proteomes" id="UP000649829">
    <property type="component" value="Unassembled WGS sequence"/>
</dbReference>
<evidence type="ECO:0000313" key="2">
    <source>
        <dbReference type="EMBL" id="GGL97619.1"/>
    </source>
</evidence>
<reference evidence="2" key="1">
    <citation type="journal article" date="2014" name="Int. J. Syst. Evol. Microbiol.">
        <title>Complete genome sequence of Corynebacterium casei LMG S-19264T (=DSM 44701T), isolated from a smear-ripened cheese.</title>
        <authorList>
            <consortium name="US DOE Joint Genome Institute (JGI-PGF)"/>
            <person name="Walter F."/>
            <person name="Albersmeier A."/>
            <person name="Kalinowski J."/>
            <person name="Ruckert C."/>
        </authorList>
    </citation>
    <scope>NUCLEOTIDE SEQUENCE</scope>
    <source>
        <strain evidence="2">CGMCC 1.6293</strain>
    </source>
</reference>
<evidence type="ECO:0000256" key="1">
    <source>
        <dbReference type="SAM" id="Phobius"/>
    </source>
</evidence>
<dbReference type="EMBL" id="BMLF01000001">
    <property type="protein sequence ID" value="GGL97619.1"/>
    <property type="molecule type" value="Genomic_DNA"/>
</dbReference>
<accession>A0A917WF50</accession>
<keyword evidence="3" id="KW-1185">Reference proteome</keyword>
<proteinExistence type="predicted"/>
<keyword evidence="1" id="KW-1133">Transmembrane helix</keyword>
<gene>
    <name evidence="2" type="ORF">GCM10011534_19560</name>
</gene>
<organism evidence="2 3">
    <name type="scientific">Pseudooceanicola nanhaiensis</name>
    <dbReference type="NCBI Taxonomy" id="375761"/>
    <lineage>
        <taxon>Bacteria</taxon>
        <taxon>Pseudomonadati</taxon>
        <taxon>Pseudomonadota</taxon>
        <taxon>Alphaproteobacteria</taxon>
        <taxon>Rhodobacterales</taxon>
        <taxon>Paracoccaceae</taxon>
        <taxon>Pseudooceanicola</taxon>
    </lineage>
</organism>